<dbReference type="EC" id="3.1.3.48" evidence="2"/>
<dbReference type="Pfam" id="PF19567">
    <property type="entry name" value="CpsB_CapC"/>
    <property type="match status" value="1"/>
</dbReference>
<dbReference type="PIRSF" id="PIRSF016557">
    <property type="entry name" value="Caps_synth_CpsB"/>
    <property type="match status" value="1"/>
</dbReference>
<protein>
    <recommendedName>
        <fullName evidence="2">protein-tyrosine-phosphatase</fullName>
        <ecNumber evidence="2">3.1.3.48</ecNumber>
    </recommendedName>
</protein>
<dbReference type="AlphaFoldDB" id="A0A840ES47"/>
<evidence type="ECO:0000256" key="1">
    <source>
        <dbReference type="ARBA" id="ARBA00005750"/>
    </source>
</evidence>
<comment type="catalytic activity">
    <reaction evidence="4">
        <text>O-phospho-L-tyrosyl-[protein] + H2O = L-tyrosyl-[protein] + phosphate</text>
        <dbReference type="Rhea" id="RHEA:10684"/>
        <dbReference type="Rhea" id="RHEA-COMP:10136"/>
        <dbReference type="Rhea" id="RHEA-COMP:20101"/>
        <dbReference type="ChEBI" id="CHEBI:15377"/>
        <dbReference type="ChEBI" id="CHEBI:43474"/>
        <dbReference type="ChEBI" id="CHEBI:46858"/>
        <dbReference type="ChEBI" id="CHEBI:61978"/>
        <dbReference type="EC" id="3.1.3.48"/>
    </reaction>
</comment>
<dbReference type="Proteomes" id="UP000553034">
    <property type="component" value="Unassembled WGS sequence"/>
</dbReference>
<dbReference type="RefSeq" id="WP_183475969.1">
    <property type="nucleotide sequence ID" value="NZ_JACIFO010000002.1"/>
</dbReference>
<dbReference type="Gene3D" id="3.20.20.140">
    <property type="entry name" value="Metal-dependent hydrolases"/>
    <property type="match status" value="1"/>
</dbReference>
<gene>
    <name evidence="5" type="ORF">GGR32_000470</name>
</gene>
<accession>A0A840ES47</accession>
<reference evidence="5 6" key="1">
    <citation type="submission" date="2020-08" db="EMBL/GenBank/DDBJ databases">
        <title>Genomic Encyclopedia of Type Strains, Phase IV (KMG-IV): sequencing the most valuable type-strain genomes for metagenomic binning, comparative biology and taxonomic classification.</title>
        <authorList>
            <person name="Goeker M."/>
        </authorList>
    </citation>
    <scope>NUCLEOTIDE SEQUENCE [LARGE SCALE GENOMIC DNA]</scope>
    <source>
        <strain evidence="5 6">DSM 29568</strain>
    </source>
</reference>
<dbReference type="SUPFAM" id="SSF89550">
    <property type="entry name" value="PHP domain-like"/>
    <property type="match status" value="1"/>
</dbReference>
<organism evidence="5 6">
    <name type="scientific">Mesonia hippocampi</name>
    <dbReference type="NCBI Taxonomy" id="1628250"/>
    <lineage>
        <taxon>Bacteria</taxon>
        <taxon>Pseudomonadati</taxon>
        <taxon>Bacteroidota</taxon>
        <taxon>Flavobacteriia</taxon>
        <taxon>Flavobacteriales</taxon>
        <taxon>Flavobacteriaceae</taxon>
        <taxon>Mesonia</taxon>
    </lineage>
</organism>
<evidence type="ECO:0000256" key="2">
    <source>
        <dbReference type="ARBA" id="ARBA00013064"/>
    </source>
</evidence>
<name>A0A840ES47_9FLAO</name>
<evidence type="ECO:0000256" key="4">
    <source>
        <dbReference type="ARBA" id="ARBA00051722"/>
    </source>
</evidence>
<evidence type="ECO:0000256" key="3">
    <source>
        <dbReference type="ARBA" id="ARBA00022801"/>
    </source>
</evidence>
<keyword evidence="6" id="KW-1185">Reference proteome</keyword>
<proteinExistence type="inferred from homology"/>
<dbReference type="EMBL" id="JACIFO010000002">
    <property type="protein sequence ID" value="MBB4118196.1"/>
    <property type="molecule type" value="Genomic_DNA"/>
</dbReference>
<evidence type="ECO:0000313" key="6">
    <source>
        <dbReference type="Proteomes" id="UP000553034"/>
    </source>
</evidence>
<dbReference type="GO" id="GO:0030145">
    <property type="term" value="F:manganese ion binding"/>
    <property type="evidence" value="ECO:0007669"/>
    <property type="project" value="InterPro"/>
</dbReference>
<dbReference type="PANTHER" id="PTHR39181:SF1">
    <property type="entry name" value="TYROSINE-PROTEIN PHOSPHATASE YWQE"/>
    <property type="match status" value="1"/>
</dbReference>
<sequence length="242" mass="27577">MFGIFNKKKDLFPILKNVPDIHCHILPGIDDGAKTTEDSHKMLKEYECLEMLKIYATPHILAGTYPNTPQSITEAEKVLAASAPQSEANVIAASAEHMLDEAFLEKLENAEIMPLKKEFLLVEMSYHQPPINLNEMLFCIQDKGYVPILAHPERYNFINNFSVYQDLIDRGCLLQLNLLSLTKHYGENTSKKAQMLLKNKAYTYLGTDAHHDKHLKKIQQIQVPNKVIDEIKRIAANNQADF</sequence>
<dbReference type="InterPro" id="IPR016667">
    <property type="entry name" value="Caps_polysacc_synth_CpsB/CapC"/>
</dbReference>
<keyword evidence="3 5" id="KW-0378">Hydrolase</keyword>
<comment type="similarity">
    <text evidence="1">Belongs to the metallo-dependent hydrolases superfamily. CpsB/CapC family.</text>
</comment>
<comment type="caution">
    <text evidence="5">The sequence shown here is derived from an EMBL/GenBank/DDBJ whole genome shotgun (WGS) entry which is preliminary data.</text>
</comment>
<dbReference type="GO" id="GO:0004725">
    <property type="term" value="F:protein tyrosine phosphatase activity"/>
    <property type="evidence" value="ECO:0007669"/>
    <property type="project" value="UniProtKB-EC"/>
</dbReference>
<dbReference type="InterPro" id="IPR016195">
    <property type="entry name" value="Pol/histidinol_Pase-like"/>
</dbReference>
<dbReference type="PANTHER" id="PTHR39181">
    <property type="entry name" value="TYROSINE-PROTEIN PHOSPHATASE YWQE"/>
    <property type="match status" value="1"/>
</dbReference>
<evidence type="ECO:0000313" key="5">
    <source>
        <dbReference type="EMBL" id="MBB4118196.1"/>
    </source>
</evidence>